<dbReference type="Pfam" id="PF10031">
    <property type="entry name" value="DUF2273"/>
    <property type="match status" value="1"/>
</dbReference>
<keyword evidence="1" id="KW-1133">Transmembrane helix</keyword>
<dbReference type="AlphaFoldDB" id="A0A2I1IMF8"/>
<dbReference type="EMBL" id="PKKO01000003">
    <property type="protein sequence ID" value="PKY72297.1"/>
    <property type="molecule type" value="Genomic_DNA"/>
</dbReference>
<evidence type="ECO:0000256" key="1">
    <source>
        <dbReference type="SAM" id="Phobius"/>
    </source>
</evidence>
<keyword evidence="3" id="KW-1185">Reference proteome</keyword>
<evidence type="ECO:0000313" key="2">
    <source>
        <dbReference type="EMBL" id="PKY72297.1"/>
    </source>
</evidence>
<dbReference type="Proteomes" id="UP000235122">
    <property type="component" value="Unassembled WGS sequence"/>
</dbReference>
<evidence type="ECO:0000313" key="3">
    <source>
        <dbReference type="Proteomes" id="UP000235122"/>
    </source>
</evidence>
<keyword evidence="1" id="KW-0812">Transmembrane</keyword>
<gene>
    <name evidence="2" type="ORF">CYJ19_05455</name>
</gene>
<comment type="caution">
    <text evidence="2">The sequence shown here is derived from an EMBL/GenBank/DDBJ whole genome shotgun (WGS) entry which is preliminary data.</text>
</comment>
<dbReference type="RefSeq" id="WP_024331822.1">
    <property type="nucleotide sequence ID" value="NZ_JASOXK010000005.1"/>
</dbReference>
<dbReference type="GeneID" id="35866889"/>
<proteinExistence type="predicted"/>
<dbReference type="STRING" id="33007.HMPREF3198_00221"/>
<sequence length="65" mass="6751">MTNTQMGIFVGAILAVVAVKLGFWAFILTALFMVIGAILGRATTGKLDLRAVGSALIGKHTTTSD</sequence>
<organism evidence="2 3">
    <name type="scientific">Winkia neuii</name>
    <dbReference type="NCBI Taxonomy" id="33007"/>
    <lineage>
        <taxon>Bacteria</taxon>
        <taxon>Bacillati</taxon>
        <taxon>Actinomycetota</taxon>
        <taxon>Actinomycetes</taxon>
        <taxon>Actinomycetales</taxon>
        <taxon>Actinomycetaceae</taxon>
        <taxon>Winkia</taxon>
    </lineage>
</organism>
<accession>A0A2I1IMF8</accession>
<reference evidence="2 3" key="1">
    <citation type="submission" date="2017-12" db="EMBL/GenBank/DDBJ databases">
        <title>Phylogenetic diversity of female urinary microbiome.</title>
        <authorList>
            <person name="Thomas-White K."/>
            <person name="Wolfe A.J."/>
        </authorList>
    </citation>
    <scope>NUCLEOTIDE SEQUENCE [LARGE SCALE GENOMIC DNA]</scope>
    <source>
        <strain evidence="2 3">UMB0402</strain>
    </source>
</reference>
<protein>
    <submittedName>
        <fullName evidence="2">DUF2273 domain-containing protein</fullName>
    </submittedName>
</protein>
<name>A0A2I1IMF8_9ACTO</name>
<dbReference type="InterPro" id="IPR018730">
    <property type="entry name" value="DUF2273"/>
</dbReference>
<feature type="transmembrane region" description="Helical" evidence="1">
    <location>
        <begin position="6"/>
        <end position="39"/>
    </location>
</feature>
<keyword evidence="1" id="KW-0472">Membrane</keyword>